<organism evidence="2 3">
    <name type="scientific">Vibrio penaeicida</name>
    <dbReference type="NCBI Taxonomy" id="104609"/>
    <lineage>
        <taxon>Bacteria</taxon>
        <taxon>Pseudomonadati</taxon>
        <taxon>Pseudomonadota</taxon>
        <taxon>Gammaproteobacteria</taxon>
        <taxon>Vibrionales</taxon>
        <taxon>Vibrionaceae</taxon>
        <taxon>Vibrio</taxon>
    </lineage>
</organism>
<proteinExistence type="predicted"/>
<gene>
    <name evidence="2" type="ORF">GCM10007932_37850</name>
</gene>
<evidence type="ECO:0000256" key="1">
    <source>
        <dbReference type="SAM" id="SignalP"/>
    </source>
</evidence>
<feature type="chain" id="PRO_5043383293" evidence="1">
    <location>
        <begin position="19"/>
        <end position="115"/>
    </location>
</feature>
<keyword evidence="1" id="KW-0732">Signal</keyword>
<accession>A0AAV5NV55</accession>
<feature type="signal peptide" evidence="1">
    <location>
        <begin position="1"/>
        <end position="18"/>
    </location>
</feature>
<reference evidence="3" key="1">
    <citation type="journal article" date="2019" name="Int. J. Syst. Evol. Microbiol.">
        <title>The Global Catalogue of Microorganisms (GCM) 10K type strain sequencing project: providing services to taxonomists for standard genome sequencing and annotation.</title>
        <authorList>
            <consortium name="The Broad Institute Genomics Platform"/>
            <consortium name="The Broad Institute Genome Sequencing Center for Infectious Disease"/>
            <person name="Wu L."/>
            <person name="Ma J."/>
        </authorList>
    </citation>
    <scope>NUCLEOTIDE SEQUENCE [LARGE SCALE GENOMIC DNA]</scope>
    <source>
        <strain evidence="3">NBRC 15640</strain>
    </source>
</reference>
<dbReference type="Proteomes" id="UP001156690">
    <property type="component" value="Unassembled WGS sequence"/>
</dbReference>
<dbReference type="EMBL" id="BSNX01000055">
    <property type="protein sequence ID" value="GLQ74424.1"/>
    <property type="molecule type" value="Genomic_DNA"/>
</dbReference>
<protein>
    <submittedName>
        <fullName evidence="2">Uncharacterized protein</fullName>
    </submittedName>
</protein>
<dbReference type="RefSeq" id="WP_126609797.1">
    <property type="nucleotide sequence ID" value="NZ_AP025145.1"/>
</dbReference>
<evidence type="ECO:0000313" key="3">
    <source>
        <dbReference type="Proteomes" id="UP001156690"/>
    </source>
</evidence>
<name>A0AAV5NV55_9VIBR</name>
<comment type="caution">
    <text evidence="2">The sequence shown here is derived from an EMBL/GenBank/DDBJ whole genome shotgun (WGS) entry which is preliminary data.</text>
</comment>
<keyword evidence="3" id="KW-1185">Reference proteome</keyword>
<sequence>MYKFVVVSLLSFIPTISAAGSWTNGQQEVKDIIWKSGRSGFSVDASLFHDPEKCQWTSKENVYLISPTLENQMPNAANRLFTMMLDAQTNEKKLTVFVDGCVDQQPRITGLKLSK</sequence>
<dbReference type="AlphaFoldDB" id="A0AAV5NV55"/>
<evidence type="ECO:0000313" key="2">
    <source>
        <dbReference type="EMBL" id="GLQ74424.1"/>
    </source>
</evidence>